<evidence type="ECO:0000256" key="3">
    <source>
        <dbReference type="ARBA" id="ARBA00022448"/>
    </source>
</evidence>
<evidence type="ECO:0000256" key="2">
    <source>
        <dbReference type="ARBA" id="ARBA00008114"/>
    </source>
</evidence>
<evidence type="ECO:0000256" key="7">
    <source>
        <dbReference type="ARBA" id="ARBA00023136"/>
    </source>
</evidence>
<keyword evidence="4" id="KW-1003">Cell membrane</keyword>
<dbReference type="Proteomes" id="UP000516105">
    <property type="component" value="Chromosome"/>
</dbReference>
<keyword evidence="6 9" id="KW-1133">Transmembrane helix</keyword>
<evidence type="ECO:0000313" key="12">
    <source>
        <dbReference type="EMBL" id="QNP46031.1"/>
    </source>
</evidence>
<reference evidence="12 13" key="1">
    <citation type="submission" date="2020-08" db="EMBL/GenBank/DDBJ databases">
        <title>Genome sequence of Sphingomonas sediminicola KACC 15039T.</title>
        <authorList>
            <person name="Hyun D.-W."/>
            <person name="Bae J.-W."/>
        </authorList>
    </citation>
    <scope>NUCLEOTIDE SEQUENCE [LARGE SCALE GENOMIC DNA]</scope>
    <source>
        <strain evidence="12 13">KACC 15039</strain>
    </source>
</reference>
<dbReference type="InterPro" id="IPR002524">
    <property type="entry name" value="Cation_efflux"/>
</dbReference>
<dbReference type="Gene3D" id="1.20.1510.10">
    <property type="entry name" value="Cation efflux protein transmembrane domain"/>
    <property type="match status" value="1"/>
</dbReference>
<dbReference type="InterPro" id="IPR050291">
    <property type="entry name" value="CDF_Transporter"/>
</dbReference>
<evidence type="ECO:0000313" key="13">
    <source>
        <dbReference type="Proteomes" id="UP000516105"/>
    </source>
</evidence>
<feature type="transmembrane region" description="Helical" evidence="9">
    <location>
        <begin position="176"/>
        <end position="197"/>
    </location>
</feature>
<dbReference type="InterPro" id="IPR027470">
    <property type="entry name" value="Cation_efflux_CTD"/>
</dbReference>
<dbReference type="InterPro" id="IPR058533">
    <property type="entry name" value="Cation_efflux_TM"/>
</dbReference>
<feature type="domain" description="Cation efflux protein cytoplasmic" evidence="11">
    <location>
        <begin position="234"/>
        <end position="310"/>
    </location>
</feature>
<dbReference type="NCBIfam" id="TIGR01297">
    <property type="entry name" value="CDF"/>
    <property type="match status" value="1"/>
</dbReference>
<dbReference type="SUPFAM" id="SSF160240">
    <property type="entry name" value="Cation efflux protein cytoplasmic domain-like"/>
    <property type="match status" value="1"/>
</dbReference>
<dbReference type="Gene3D" id="3.30.70.1350">
    <property type="entry name" value="Cation efflux protein, cytoplasmic domain"/>
    <property type="match status" value="1"/>
</dbReference>
<name>A0ABX6T863_9SPHN</name>
<keyword evidence="13" id="KW-1185">Reference proteome</keyword>
<feature type="compositionally biased region" description="Basic residues" evidence="8">
    <location>
        <begin position="13"/>
        <end position="22"/>
    </location>
</feature>
<comment type="similarity">
    <text evidence="2">Belongs to the cation diffusion facilitator (CDF) transporter (TC 2.A.4) family.</text>
</comment>
<feature type="transmembrane region" description="Helical" evidence="9">
    <location>
        <begin position="103"/>
        <end position="124"/>
    </location>
</feature>
<accession>A0ABX6T863</accession>
<comment type="subcellular location">
    <subcellularLocation>
        <location evidence="1">Membrane</location>
        <topology evidence="1">Multi-pass membrane protein</topology>
    </subcellularLocation>
</comment>
<feature type="transmembrane region" description="Helical" evidence="9">
    <location>
        <begin position="30"/>
        <end position="48"/>
    </location>
</feature>
<evidence type="ECO:0000256" key="4">
    <source>
        <dbReference type="ARBA" id="ARBA00022475"/>
    </source>
</evidence>
<dbReference type="Pfam" id="PF01545">
    <property type="entry name" value="Cation_efflux"/>
    <property type="match status" value="1"/>
</dbReference>
<feature type="region of interest" description="Disordered" evidence="8">
    <location>
        <begin position="1"/>
        <end position="27"/>
    </location>
</feature>
<evidence type="ECO:0000256" key="8">
    <source>
        <dbReference type="SAM" id="MobiDB-lite"/>
    </source>
</evidence>
<protein>
    <submittedName>
        <fullName evidence="12">Cation diffusion facilitator family transporter</fullName>
    </submittedName>
</protein>
<evidence type="ECO:0000256" key="1">
    <source>
        <dbReference type="ARBA" id="ARBA00004141"/>
    </source>
</evidence>
<dbReference type="Pfam" id="PF16916">
    <property type="entry name" value="ZT_dimer"/>
    <property type="match status" value="1"/>
</dbReference>
<proteinExistence type="inferred from homology"/>
<keyword evidence="3" id="KW-0813">Transport</keyword>
<keyword evidence="5 9" id="KW-0812">Transmembrane</keyword>
<dbReference type="EMBL" id="CP060782">
    <property type="protein sequence ID" value="QNP46031.1"/>
    <property type="molecule type" value="Genomic_DNA"/>
</dbReference>
<gene>
    <name evidence="12" type="ORF">H9L14_01745</name>
</gene>
<dbReference type="PANTHER" id="PTHR43840">
    <property type="entry name" value="MITOCHONDRIAL METAL TRANSPORTER 1-RELATED"/>
    <property type="match status" value="1"/>
</dbReference>
<feature type="transmembrane region" description="Helical" evidence="9">
    <location>
        <begin position="136"/>
        <end position="156"/>
    </location>
</feature>
<dbReference type="InterPro" id="IPR027469">
    <property type="entry name" value="Cation_efflux_TMD_sf"/>
</dbReference>
<evidence type="ECO:0000259" key="11">
    <source>
        <dbReference type="Pfam" id="PF16916"/>
    </source>
</evidence>
<dbReference type="InterPro" id="IPR036837">
    <property type="entry name" value="Cation_efflux_CTD_sf"/>
</dbReference>
<evidence type="ECO:0000259" key="10">
    <source>
        <dbReference type="Pfam" id="PF01545"/>
    </source>
</evidence>
<feature type="domain" description="Cation efflux protein transmembrane" evidence="10">
    <location>
        <begin position="36"/>
        <end position="229"/>
    </location>
</feature>
<dbReference type="SUPFAM" id="SSF161111">
    <property type="entry name" value="Cation efflux protein transmembrane domain-like"/>
    <property type="match status" value="1"/>
</dbReference>
<feature type="transmembrane region" description="Helical" evidence="9">
    <location>
        <begin position="203"/>
        <end position="221"/>
    </location>
</feature>
<keyword evidence="7 9" id="KW-0472">Membrane</keyword>
<evidence type="ECO:0000256" key="5">
    <source>
        <dbReference type="ARBA" id="ARBA00022692"/>
    </source>
</evidence>
<dbReference type="PANTHER" id="PTHR43840:SF41">
    <property type="entry name" value="CATION-EFFLUX PUMP FIEF"/>
    <property type="match status" value="1"/>
</dbReference>
<organism evidence="12 13">
    <name type="scientific">Sphingomonas sediminicola</name>
    <dbReference type="NCBI Taxonomy" id="386874"/>
    <lineage>
        <taxon>Bacteria</taxon>
        <taxon>Pseudomonadati</taxon>
        <taxon>Pseudomonadota</taxon>
        <taxon>Alphaproteobacteria</taxon>
        <taxon>Sphingomonadales</taxon>
        <taxon>Sphingomonadaceae</taxon>
        <taxon>Sphingomonas</taxon>
    </lineage>
</organism>
<sequence>MARGASLPVSGVHQHHHGHHHAHGDERSALTARAAMASITMAVLLIGLKTWASVETSSMAMLGSLADSGLDLLASLVVLLGVRVAAQPADTDHRFGHGKAEALAALVQVILITLSALFIGYRSIERLINGEQTTDAELGIAVSIVAVGFTLALIAYQRHVVRRTGSVAIATDRLHYASDLLLNISVIAALVLDQYAGLPGADAVFGLLIALWLLWGAWTSSSHALDQLMDREWPEDIRERFLMAAKEYPELAGLHDLRTRTSGTHHFAQFHVWVPGDWTVQHAHDRMDRIEEELQARFPATEILIHLDPEGHTDRETMLPSEITEKAS</sequence>
<evidence type="ECO:0000256" key="9">
    <source>
        <dbReference type="SAM" id="Phobius"/>
    </source>
</evidence>
<evidence type="ECO:0000256" key="6">
    <source>
        <dbReference type="ARBA" id="ARBA00022989"/>
    </source>
</evidence>